<gene>
    <name evidence="1" type="ORF">EX30DRAFT_241770</name>
</gene>
<dbReference type="AlphaFoldDB" id="A0A4S2MZ55"/>
<keyword evidence="2" id="KW-1185">Reference proteome</keyword>
<dbReference type="Proteomes" id="UP000298138">
    <property type="component" value="Unassembled WGS sequence"/>
</dbReference>
<organism evidence="1 2">
    <name type="scientific">Ascodesmis nigricans</name>
    <dbReference type="NCBI Taxonomy" id="341454"/>
    <lineage>
        <taxon>Eukaryota</taxon>
        <taxon>Fungi</taxon>
        <taxon>Dikarya</taxon>
        <taxon>Ascomycota</taxon>
        <taxon>Pezizomycotina</taxon>
        <taxon>Pezizomycetes</taxon>
        <taxon>Pezizales</taxon>
        <taxon>Ascodesmidaceae</taxon>
        <taxon>Ascodesmis</taxon>
    </lineage>
</organism>
<evidence type="ECO:0000313" key="2">
    <source>
        <dbReference type="Proteomes" id="UP000298138"/>
    </source>
</evidence>
<dbReference type="InParanoid" id="A0A4S2MZ55"/>
<proteinExistence type="predicted"/>
<sequence>MKRRMLPHFSWVTMGKRDTLVSEQRSHRVRRRGQSCVRPKDTTVHFASSLARVETTLILTFDTNARVWGNRPRGYGNCFLQPPCAIPWRCQHASARRKYSYSQQRRGMSLMLRTVRGNLCEAKNFFIISNDWRAISASTSLSSSPTVDDEKGHFLIGSKMRGKIVEITTN</sequence>
<accession>A0A4S2MZ55</accession>
<reference evidence="1 2" key="1">
    <citation type="submission" date="2019-04" db="EMBL/GenBank/DDBJ databases">
        <title>Comparative genomics and transcriptomics to analyze fruiting body development in filamentous ascomycetes.</title>
        <authorList>
            <consortium name="DOE Joint Genome Institute"/>
            <person name="Lutkenhaus R."/>
            <person name="Traeger S."/>
            <person name="Breuer J."/>
            <person name="Kuo A."/>
            <person name="Lipzen A."/>
            <person name="Pangilinan J."/>
            <person name="Dilworth D."/>
            <person name="Sandor L."/>
            <person name="Poggeler S."/>
            <person name="Barry K."/>
            <person name="Grigoriev I.V."/>
            <person name="Nowrousian M."/>
        </authorList>
    </citation>
    <scope>NUCLEOTIDE SEQUENCE [LARGE SCALE GENOMIC DNA]</scope>
    <source>
        <strain evidence="1 2">CBS 389.68</strain>
    </source>
</reference>
<protein>
    <submittedName>
        <fullName evidence="1">Uncharacterized protein</fullName>
    </submittedName>
</protein>
<dbReference type="EMBL" id="ML220117">
    <property type="protein sequence ID" value="TGZ81987.1"/>
    <property type="molecule type" value="Genomic_DNA"/>
</dbReference>
<name>A0A4S2MZ55_9PEZI</name>
<evidence type="ECO:0000313" key="1">
    <source>
        <dbReference type="EMBL" id="TGZ81987.1"/>
    </source>
</evidence>